<gene>
    <name evidence="2" type="ORF">H5410_035568</name>
</gene>
<feature type="region of interest" description="Disordered" evidence="1">
    <location>
        <begin position="1"/>
        <end position="20"/>
    </location>
</feature>
<evidence type="ECO:0000313" key="3">
    <source>
        <dbReference type="Proteomes" id="UP000824120"/>
    </source>
</evidence>
<dbReference type="EMBL" id="JACXVP010000007">
    <property type="protein sequence ID" value="KAG5594336.1"/>
    <property type="molecule type" value="Genomic_DNA"/>
</dbReference>
<evidence type="ECO:0000313" key="2">
    <source>
        <dbReference type="EMBL" id="KAG5594336.1"/>
    </source>
</evidence>
<name>A0A9J5Y444_SOLCO</name>
<dbReference type="Proteomes" id="UP000824120">
    <property type="component" value="Chromosome 7"/>
</dbReference>
<organism evidence="2 3">
    <name type="scientific">Solanum commersonii</name>
    <name type="common">Commerson's wild potato</name>
    <name type="synonym">Commerson's nightshade</name>
    <dbReference type="NCBI Taxonomy" id="4109"/>
    <lineage>
        <taxon>Eukaryota</taxon>
        <taxon>Viridiplantae</taxon>
        <taxon>Streptophyta</taxon>
        <taxon>Embryophyta</taxon>
        <taxon>Tracheophyta</taxon>
        <taxon>Spermatophyta</taxon>
        <taxon>Magnoliopsida</taxon>
        <taxon>eudicotyledons</taxon>
        <taxon>Gunneridae</taxon>
        <taxon>Pentapetalae</taxon>
        <taxon>asterids</taxon>
        <taxon>lamiids</taxon>
        <taxon>Solanales</taxon>
        <taxon>Solanaceae</taxon>
        <taxon>Solanoideae</taxon>
        <taxon>Solaneae</taxon>
        <taxon>Solanum</taxon>
    </lineage>
</organism>
<accession>A0A9J5Y444</accession>
<evidence type="ECO:0000256" key="1">
    <source>
        <dbReference type="SAM" id="MobiDB-lite"/>
    </source>
</evidence>
<reference evidence="2 3" key="1">
    <citation type="submission" date="2020-09" db="EMBL/GenBank/DDBJ databases">
        <title>De no assembly of potato wild relative species, Solanum commersonii.</title>
        <authorList>
            <person name="Cho K."/>
        </authorList>
    </citation>
    <scope>NUCLEOTIDE SEQUENCE [LARGE SCALE GENOMIC DNA]</scope>
    <source>
        <strain evidence="2">LZ3.2</strain>
        <tissue evidence="2">Leaf</tissue>
    </source>
</reference>
<keyword evidence="3" id="KW-1185">Reference proteome</keyword>
<sequence length="85" mass="9677">MIFSNNIVTTSHVSDTQGSESSEMMDCDAYFDFDNLDFLFLNNEPPSFDLPNEHDRLFDQVYSDDMVTSSVQFPDITSFPDDSST</sequence>
<dbReference type="AlphaFoldDB" id="A0A9J5Y444"/>
<protein>
    <submittedName>
        <fullName evidence="2">Uncharacterized protein</fullName>
    </submittedName>
</protein>
<comment type="caution">
    <text evidence="2">The sequence shown here is derived from an EMBL/GenBank/DDBJ whole genome shotgun (WGS) entry which is preliminary data.</text>
</comment>
<proteinExistence type="predicted"/>